<keyword evidence="3" id="KW-1185">Reference proteome</keyword>
<proteinExistence type="predicted"/>
<dbReference type="Pfam" id="PF16217">
    <property type="entry name" value="M64_N"/>
    <property type="match status" value="1"/>
</dbReference>
<organism evidence="2 3">
    <name type="scientific">Sunxiuqinia dokdonensis</name>
    <dbReference type="NCBI Taxonomy" id="1409788"/>
    <lineage>
        <taxon>Bacteria</taxon>
        <taxon>Pseudomonadati</taxon>
        <taxon>Bacteroidota</taxon>
        <taxon>Bacteroidia</taxon>
        <taxon>Marinilabiliales</taxon>
        <taxon>Prolixibacteraceae</taxon>
        <taxon>Sunxiuqinia</taxon>
    </lineage>
</organism>
<dbReference type="RefSeq" id="WP_053181073.1">
    <property type="nucleotide sequence ID" value="NZ_LGIA01000072.1"/>
</dbReference>
<protein>
    <recommendedName>
        <fullName evidence="1">Peptidase M64 N-terminal domain-containing protein</fullName>
    </recommendedName>
</protein>
<name>A0A0L8VBC1_9BACT</name>
<dbReference type="GO" id="GO:0008237">
    <property type="term" value="F:metallopeptidase activity"/>
    <property type="evidence" value="ECO:0007669"/>
    <property type="project" value="InterPro"/>
</dbReference>
<evidence type="ECO:0000313" key="2">
    <source>
        <dbReference type="EMBL" id="KOH45780.1"/>
    </source>
</evidence>
<dbReference type="EMBL" id="LGIA01000072">
    <property type="protein sequence ID" value="KOH45780.1"/>
    <property type="molecule type" value="Genomic_DNA"/>
</dbReference>
<dbReference type="OrthoDB" id="127762at2"/>
<dbReference type="Pfam" id="PF09471">
    <property type="entry name" value="Peptidase_M64"/>
    <property type="match status" value="2"/>
</dbReference>
<dbReference type="Gene3D" id="3.40.390.10">
    <property type="entry name" value="Collagenase (Catalytic Domain)"/>
    <property type="match status" value="1"/>
</dbReference>
<dbReference type="STRING" id="1409788.NC99_14120"/>
<dbReference type="InterPro" id="IPR019026">
    <property type="entry name" value="Peptidase_M64_IgA"/>
</dbReference>
<dbReference type="AlphaFoldDB" id="A0A0L8VBC1"/>
<reference evidence="3" key="1">
    <citation type="submission" date="2015-07" db="EMBL/GenBank/DDBJ databases">
        <title>Genome sequencing of Sunxiuqinia dokdonensis strain SK.</title>
        <authorList>
            <person name="Ahn S."/>
            <person name="Kim B.-C."/>
        </authorList>
    </citation>
    <scope>NUCLEOTIDE SEQUENCE [LARGE SCALE GENOMIC DNA]</scope>
    <source>
        <strain evidence="3">SK</strain>
    </source>
</reference>
<dbReference type="Proteomes" id="UP000036958">
    <property type="component" value="Unassembled WGS sequence"/>
</dbReference>
<evidence type="ECO:0000259" key="1">
    <source>
        <dbReference type="Pfam" id="PF16217"/>
    </source>
</evidence>
<evidence type="ECO:0000313" key="3">
    <source>
        <dbReference type="Proteomes" id="UP000036958"/>
    </source>
</evidence>
<dbReference type="InterPro" id="IPR024079">
    <property type="entry name" value="MetalloPept_cat_dom_sf"/>
</dbReference>
<comment type="caution">
    <text evidence="2">The sequence shown here is derived from an EMBL/GenBank/DDBJ whole genome shotgun (WGS) entry which is preliminary data.</text>
</comment>
<dbReference type="Gene3D" id="2.60.40.3250">
    <property type="entry name" value="Peptidase M64, N-terminal domain"/>
    <property type="match status" value="1"/>
</dbReference>
<dbReference type="InterPro" id="IPR032625">
    <property type="entry name" value="M64_N"/>
</dbReference>
<accession>A0A0L8VBC1</accession>
<gene>
    <name evidence="2" type="ORF">NC99_14120</name>
</gene>
<feature type="domain" description="Peptidase M64 N-terminal" evidence="1">
    <location>
        <begin position="25"/>
        <end position="144"/>
    </location>
</feature>
<dbReference type="InterPro" id="IPR038171">
    <property type="entry name" value="M64_N_sf"/>
</dbReference>
<sequence>MIRKWGFVSFLFYFLPQIVWAQPSFSDHFINKALRVDYLLTGSDTTAEVILKQLKKEPHYGGSQVNLIDNDDLGTYRYQLFDEASDQLLFSKGFCPLFQEWQTTGEAKVQKRGFYQVGIFPFPKKTCRLVFEERNWKGEFTEVFSTEIDPEDYFILEEQVPDYEVAELSLKGSPQKKVDVVILPEGYMADEMDKFVADANRMVEALFEAEPFNRHKEDFNWYAVKVPSAESGTDVPGEHIYKNTAFNSHFYTFDTPRYLTSQDMLSIHDAAAVVPYDHIYLLVNTSQYGGGGFYNFLSVTSVDDILSETVFIHEFGHGFAGLADEYYTSDVAYSEYYNLAVEPWEPNITTLVDFDSKWARLIGEDTPRPTPRTGKYSDVVGLFEGGGYLEKGIYSPVMDCRMKSNGPKGFCPVCQQAIEQTIKWHCE</sequence>